<gene>
    <name evidence="1" type="ORF">LCGC14_2210830</name>
</gene>
<dbReference type="EMBL" id="LAZR01029335">
    <property type="protein sequence ID" value="KKL59888.1"/>
    <property type="molecule type" value="Genomic_DNA"/>
</dbReference>
<sequence>MKEYYNFHSFEIKTDKLYLPGTFVFYYHEQRKDESRKGIEESYLFDGFSINFLTFDFCVGVKIYETAI</sequence>
<comment type="caution">
    <text evidence="1">The sequence shown here is derived from an EMBL/GenBank/DDBJ whole genome shotgun (WGS) entry which is preliminary data.</text>
</comment>
<name>A0A0F9DDT7_9ZZZZ</name>
<accession>A0A0F9DDT7</accession>
<reference evidence="1" key="1">
    <citation type="journal article" date="2015" name="Nature">
        <title>Complex archaea that bridge the gap between prokaryotes and eukaryotes.</title>
        <authorList>
            <person name="Spang A."/>
            <person name="Saw J.H."/>
            <person name="Jorgensen S.L."/>
            <person name="Zaremba-Niedzwiedzka K."/>
            <person name="Martijn J."/>
            <person name="Lind A.E."/>
            <person name="van Eijk R."/>
            <person name="Schleper C."/>
            <person name="Guy L."/>
            <person name="Ettema T.J."/>
        </authorList>
    </citation>
    <scope>NUCLEOTIDE SEQUENCE</scope>
</reference>
<protein>
    <submittedName>
        <fullName evidence="1">Uncharacterized protein</fullName>
    </submittedName>
</protein>
<dbReference type="AlphaFoldDB" id="A0A0F9DDT7"/>
<proteinExistence type="predicted"/>
<evidence type="ECO:0000313" key="1">
    <source>
        <dbReference type="EMBL" id="KKL59888.1"/>
    </source>
</evidence>
<organism evidence="1">
    <name type="scientific">marine sediment metagenome</name>
    <dbReference type="NCBI Taxonomy" id="412755"/>
    <lineage>
        <taxon>unclassified sequences</taxon>
        <taxon>metagenomes</taxon>
        <taxon>ecological metagenomes</taxon>
    </lineage>
</organism>